<feature type="region of interest" description="Disordered" evidence="1">
    <location>
        <begin position="1"/>
        <end position="41"/>
    </location>
</feature>
<protein>
    <submittedName>
        <fullName evidence="2">ParB/Sulfiredoxin</fullName>
    </submittedName>
</protein>
<dbReference type="SUPFAM" id="SSF110849">
    <property type="entry name" value="ParB/Sulfiredoxin"/>
    <property type="match status" value="1"/>
</dbReference>
<dbReference type="CDD" id="cd16387">
    <property type="entry name" value="ParB_N_Srx"/>
    <property type="match status" value="1"/>
</dbReference>
<dbReference type="InterPro" id="IPR036086">
    <property type="entry name" value="ParB/Sulfiredoxin_sf"/>
</dbReference>
<reference evidence="2" key="1">
    <citation type="submission" date="2020-05" db="EMBL/GenBank/DDBJ databases">
        <authorList>
            <person name="Chiriac C."/>
            <person name="Salcher M."/>
            <person name="Ghai R."/>
            <person name="Kavagutti S V."/>
        </authorList>
    </citation>
    <scope>NUCLEOTIDE SEQUENCE</scope>
</reference>
<dbReference type="Gene3D" id="3.90.1530.10">
    <property type="entry name" value="Conserved hypothetical protein from pyrococcus furiosus pfu- 392566-001, ParB domain"/>
    <property type="match status" value="1"/>
</dbReference>
<sequence>MSESEEQSPYLTPEGISKFDERERFNQGLETGESRPEQLWNEGHARTVYVKSLGHMNPQQFKEQFEPMNFGWEYAERDDMLHKNVDYKMDELVESVKQHGIVRPVIVGHPRVFPEMKIEGTNKLRPGTTPLKAEILDGMHRVEAASRAGVDIPVNILDEVHQQSYERATYNLAARPKQKRKKKS</sequence>
<gene>
    <name evidence="2" type="ORF">UFOVP361_140</name>
</gene>
<accession>A0A6J7WX43</accession>
<name>A0A6J7WX43_9CAUD</name>
<organism evidence="2">
    <name type="scientific">uncultured Caudovirales phage</name>
    <dbReference type="NCBI Taxonomy" id="2100421"/>
    <lineage>
        <taxon>Viruses</taxon>
        <taxon>Duplodnaviria</taxon>
        <taxon>Heunggongvirae</taxon>
        <taxon>Uroviricota</taxon>
        <taxon>Caudoviricetes</taxon>
        <taxon>Peduoviridae</taxon>
        <taxon>Maltschvirus</taxon>
        <taxon>Maltschvirus maltsch</taxon>
    </lineage>
</organism>
<dbReference type="EMBL" id="LR798301">
    <property type="protein sequence ID" value="CAB5222340.1"/>
    <property type="molecule type" value="Genomic_DNA"/>
</dbReference>
<evidence type="ECO:0000313" key="2">
    <source>
        <dbReference type="EMBL" id="CAB5222340.1"/>
    </source>
</evidence>
<evidence type="ECO:0000256" key="1">
    <source>
        <dbReference type="SAM" id="MobiDB-lite"/>
    </source>
</evidence>
<proteinExistence type="predicted"/>